<proteinExistence type="predicted"/>
<evidence type="ECO:0000313" key="3">
    <source>
        <dbReference type="Proteomes" id="UP001175228"/>
    </source>
</evidence>
<keyword evidence="3" id="KW-1185">Reference proteome</keyword>
<reference evidence="2" key="1">
    <citation type="submission" date="2023-06" db="EMBL/GenBank/DDBJ databases">
        <authorList>
            <consortium name="Lawrence Berkeley National Laboratory"/>
            <person name="Ahrendt S."/>
            <person name="Sahu N."/>
            <person name="Indic B."/>
            <person name="Wong-Bajracharya J."/>
            <person name="Merenyi Z."/>
            <person name="Ke H.-M."/>
            <person name="Monk M."/>
            <person name="Kocsube S."/>
            <person name="Drula E."/>
            <person name="Lipzen A."/>
            <person name="Balint B."/>
            <person name="Henrissat B."/>
            <person name="Andreopoulos B."/>
            <person name="Martin F.M."/>
            <person name="Harder C.B."/>
            <person name="Rigling D."/>
            <person name="Ford K.L."/>
            <person name="Foster G.D."/>
            <person name="Pangilinan J."/>
            <person name="Papanicolaou A."/>
            <person name="Barry K."/>
            <person name="LaButti K."/>
            <person name="Viragh M."/>
            <person name="Koriabine M."/>
            <person name="Yan M."/>
            <person name="Riley R."/>
            <person name="Champramary S."/>
            <person name="Plett K.L."/>
            <person name="Tsai I.J."/>
            <person name="Slot J."/>
            <person name="Sipos G."/>
            <person name="Plett J."/>
            <person name="Nagy L.G."/>
            <person name="Grigoriev I.V."/>
        </authorList>
    </citation>
    <scope>NUCLEOTIDE SEQUENCE</scope>
    <source>
        <strain evidence="2">HWK02</strain>
    </source>
</reference>
<comment type="caution">
    <text evidence="2">The sequence shown here is derived from an EMBL/GenBank/DDBJ whole genome shotgun (WGS) entry which is preliminary data.</text>
</comment>
<sequence length="284" mass="31742">MYRLPASGVNEGRIVWRIAQHVGWTYSEGHLVAGFDNITFLAPRRRMSSREEGHSALLKIVVFTMSGRHCPHAKDVRWAVNIMVLPPLRPNITARRCIAFRRARYGALGGMGSRGGGGSEEYRRLGVIRICSILSTCNSPCPPSFPSNFALAKSSKISNVFCRETTYRFPASKGETFGGIKFCYKTMSNHGEQGARHRHVHARQGDDPPITQAPPARTCRHVRARVFKHRRRRQGLEGALGSRHADGPDLEVLDPPREVKIPVYCQDGDEFKGDNQRTPLTTLV</sequence>
<evidence type="ECO:0000313" key="2">
    <source>
        <dbReference type="EMBL" id="KAK0495832.1"/>
    </source>
</evidence>
<dbReference type="Proteomes" id="UP001175228">
    <property type="component" value="Unassembled WGS sequence"/>
</dbReference>
<gene>
    <name evidence="2" type="ORF">EDD18DRAFT_1105762</name>
</gene>
<accession>A0AA39Q3Z2</accession>
<dbReference type="EMBL" id="JAUEPU010000016">
    <property type="protein sequence ID" value="KAK0495832.1"/>
    <property type="molecule type" value="Genomic_DNA"/>
</dbReference>
<protein>
    <submittedName>
        <fullName evidence="2">Uncharacterized protein</fullName>
    </submittedName>
</protein>
<dbReference type="AlphaFoldDB" id="A0AA39Q3Z2"/>
<name>A0AA39Q3Z2_9AGAR</name>
<organism evidence="2 3">
    <name type="scientific">Armillaria luteobubalina</name>
    <dbReference type="NCBI Taxonomy" id="153913"/>
    <lineage>
        <taxon>Eukaryota</taxon>
        <taxon>Fungi</taxon>
        <taxon>Dikarya</taxon>
        <taxon>Basidiomycota</taxon>
        <taxon>Agaricomycotina</taxon>
        <taxon>Agaricomycetes</taxon>
        <taxon>Agaricomycetidae</taxon>
        <taxon>Agaricales</taxon>
        <taxon>Marasmiineae</taxon>
        <taxon>Physalacriaceae</taxon>
        <taxon>Armillaria</taxon>
    </lineage>
</organism>
<feature type="region of interest" description="Disordered" evidence="1">
    <location>
        <begin position="231"/>
        <end position="253"/>
    </location>
</feature>
<evidence type="ECO:0000256" key="1">
    <source>
        <dbReference type="SAM" id="MobiDB-lite"/>
    </source>
</evidence>